<gene>
    <name evidence="1" type="ORF">QY95_01873</name>
</gene>
<accession>A0A0F5HPC9</accession>
<sequence length="94" mass="10740">MVNKIVLDDYPIFVKNYEEGKAEGDRQLVSVTFDVTSDDYHDVTTLLYKGSFDVKVPERSLAFKGTIRQYSTSFTNLYEKGNVGEFKLSLIEKS</sequence>
<dbReference type="EMBL" id="JWIR02000034">
    <property type="protein sequence ID" value="KKB40001.1"/>
    <property type="molecule type" value="Genomic_DNA"/>
</dbReference>
<evidence type="ECO:0008006" key="3">
    <source>
        <dbReference type="Google" id="ProtNLM"/>
    </source>
</evidence>
<evidence type="ECO:0000313" key="1">
    <source>
        <dbReference type="EMBL" id="KKB40001.1"/>
    </source>
</evidence>
<dbReference type="RefSeq" id="WP_039235706.1">
    <property type="nucleotide sequence ID" value="NZ_JWIR02000034.1"/>
</dbReference>
<reference evidence="1" key="1">
    <citation type="submission" date="2015-02" db="EMBL/GenBank/DDBJ databases">
        <title>Genome Assembly of Bacillaceae bacterium MTCC 8252.</title>
        <authorList>
            <person name="Verma A."/>
            <person name="Khatri I."/>
            <person name="Mual P."/>
            <person name="Subramanian S."/>
            <person name="Krishnamurthi S."/>
        </authorList>
    </citation>
    <scope>NUCLEOTIDE SEQUENCE [LARGE SCALE GENOMIC DNA]</scope>
    <source>
        <strain evidence="1">MTCC 8252</strain>
    </source>
</reference>
<accession>A0A0F5I380</accession>
<dbReference type="OrthoDB" id="2920197at2"/>
<organism evidence="1 2">
    <name type="scientific">Bacillus thermotolerans</name>
    <name type="common">Quasibacillus thermotolerans</name>
    <dbReference type="NCBI Taxonomy" id="1221996"/>
    <lineage>
        <taxon>Bacteria</taxon>
        <taxon>Bacillati</taxon>
        <taxon>Bacillota</taxon>
        <taxon>Bacilli</taxon>
        <taxon>Bacillales</taxon>
        <taxon>Bacillaceae</taxon>
        <taxon>Bacillus</taxon>
    </lineage>
</organism>
<dbReference type="Proteomes" id="UP000031563">
    <property type="component" value="Unassembled WGS sequence"/>
</dbReference>
<comment type="caution">
    <text evidence="1">The sequence shown here is derived from an EMBL/GenBank/DDBJ whole genome shotgun (WGS) entry which is preliminary data.</text>
</comment>
<dbReference type="InterPro" id="IPR023105">
    <property type="entry name" value="YkvR-like_sf"/>
</dbReference>
<proteinExistence type="predicted"/>
<dbReference type="AlphaFoldDB" id="A0A0F5I380"/>
<evidence type="ECO:0000313" key="2">
    <source>
        <dbReference type="Proteomes" id="UP000031563"/>
    </source>
</evidence>
<dbReference type="InterPro" id="IPR021596">
    <property type="entry name" value="DUF3219"/>
</dbReference>
<protein>
    <recommendedName>
        <fullName evidence="3">DUF3219 family protein</fullName>
    </recommendedName>
</protein>
<keyword evidence="2" id="KW-1185">Reference proteome</keyword>
<name>A0A0F5I380_BACTR</name>
<dbReference type="Pfam" id="PF11514">
    <property type="entry name" value="DUF3219"/>
    <property type="match status" value="1"/>
</dbReference>
<dbReference type="SUPFAM" id="SSF159173">
    <property type="entry name" value="YkvR-like"/>
    <property type="match status" value="1"/>
</dbReference>
<dbReference type="Gene3D" id="2.40.30.80">
    <property type="entry name" value="YkvR-like"/>
    <property type="match status" value="1"/>
</dbReference>